<feature type="transmembrane region" description="Helical" evidence="2">
    <location>
        <begin position="28"/>
        <end position="49"/>
    </location>
</feature>
<sequence>MSQPTQIAAAQQLPPPHFSPKKTWGTKIGFRIASFIFCIVIIGLSGQQASNGRYAGFYALIFMVPPAAFSAIWNVAEGISILARRGRRGMHPAAIVSIDLLLWLAYVALTVTYGLLAWFDGDYDDYYYDSYNSRYNSSWYGSPGLVQATVAFGALEVICHFSLFVIGCVETNIRNRAGPQIVYYAAPPGMQVVPFPPNGAFPAPGQAVEIPQNAYFQPPVNGSYPQQPQYSWAPAPAPAGVSPQSNPAAPHKEGP</sequence>
<accession>A0ABY6U845</accession>
<keyword evidence="2" id="KW-0812">Transmembrane</keyword>
<dbReference type="Proteomes" id="UP000766486">
    <property type="component" value="Unassembled WGS sequence"/>
</dbReference>
<keyword evidence="2" id="KW-0472">Membrane</keyword>
<feature type="region of interest" description="Disordered" evidence="1">
    <location>
        <begin position="218"/>
        <end position="255"/>
    </location>
</feature>
<keyword evidence="4" id="KW-1185">Reference proteome</keyword>
<dbReference type="EMBL" id="CABFNS010000762">
    <property type="protein sequence ID" value="VUC27158.1"/>
    <property type="molecule type" value="Genomic_DNA"/>
</dbReference>
<keyword evidence="2" id="KW-1133">Transmembrane helix</keyword>
<feature type="transmembrane region" description="Helical" evidence="2">
    <location>
        <begin position="139"/>
        <end position="166"/>
    </location>
</feature>
<gene>
    <name evidence="3" type="ORF">CLO192961_LOCUS204256</name>
</gene>
<name>A0ABY6U845_BIOOC</name>
<reference evidence="3 4" key="1">
    <citation type="submission" date="2019-06" db="EMBL/GenBank/DDBJ databases">
        <authorList>
            <person name="Broberg M."/>
        </authorList>
    </citation>
    <scope>NUCLEOTIDE SEQUENCE [LARGE SCALE GENOMIC DNA]</scope>
</reference>
<proteinExistence type="predicted"/>
<organism evidence="3 4">
    <name type="scientific">Bionectria ochroleuca</name>
    <name type="common">Gliocladium roseum</name>
    <dbReference type="NCBI Taxonomy" id="29856"/>
    <lineage>
        <taxon>Eukaryota</taxon>
        <taxon>Fungi</taxon>
        <taxon>Dikarya</taxon>
        <taxon>Ascomycota</taxon>
        <taxon>Pezizomycotina</taxon>
        <taxon>Sordariomycetes</taxon>
        <taxon>Hypocreomycetidae</taxon>
        <taxon>Hypocreales</taxon>
        <taxon>Bionectriaceae</taxon>
        <taxon>Clonostachys</taxon>
    </lineage>
</organism>
<feature type="transmembrane region" description="Helical" evidence="2">
    <location>
        <begin position="55"/>
        <end position="76"/>
    </location>
</feature>
<evidence type="ECO:0000256" key="1">
    <source>
        <dbReference type="SAM" id="MobiDB-lite"/>
    </source>
</evidence>
<feature type="transmembrane region" description="Helical" evidence="2">
    <location>
        <begin position="96"/>
        <end position="119"/>
    </location>
</feature>
<evidence type="ECO:0000256" key="2">
    <source>
        <dbReference type="SAM" id="Phobius"/>
    </source>
</evidence>
<protein>
    <recommendedName>
        <fullName evidence="5">MARVEL domain-containing protein</fullName>
    </recommendedName>
</protein>
<evidence type="ECO:0000313" key="3">
    <source>
        <dbReference type="EMBL" id="VUC27158.1"/>
    </source>
</evidence>
<comment type="caution">
    <text evidence="3">The sequence shown here is derived from an EMBL/GenBank/DDBJ whole genome shotgun (WGS) entry which is preliminary data.</text>
</comment>
<evidence type="ECO:0008006" key="5">
    <source>
        <dbReference type="Google" id="ProtNLM"/>
    </source>
</evidence>
<evidence type="ECO:0000313" key="4">
    <source>
        <dbReference type="Proteomes" id="UP000766486"/>
    </source>
</evidence>